<evidence type="ECO:0000256" key="1">
    <source>
        <dbReference type="SAM" id="Phobius"/>
    </source>
</evidence>
<keyword evidence="1" id="KW-0472">Membrane</keyword>
<keyword evidence="1" id="KW-1133">Transmembrane helix</keyword>
<name>A0A6C0AXS5_9ZZZZ</name>
<proteinExistence type="predicted"/>
<dbReference type="AlphaFoldDB" id="A0A6C0AXS5"/>
<evidence type="ECO:0000313" key="2">
    <source>
        <dbReference type="EMBL" id="QHS84572.1"/>
    </source>
</evidence>
<protein>
    <submittedName>
        <fullName evidence="2">Uncharacterized protein</fullName>
    </submittedName>
</protein>
<feature type="transmembrane region" description="Helical" evidence="1">
    <location>
        <begin position="135"/>
        <end position="152"/>
    </location>
</feature>
<reference evidence="2" key="1">
    <citation type="journal article" date="2020" name="Nature">
        <title>Giant virus diversity and host interactions through global metagenomics.</title>
        <authorList>
            <person name="Schulz F."/>
            <person name="Roux S."/>
            <person name="Paez-Espino D."/>
            <person name="Jungbluth S."/>
            <person name="Walsh D.A."/>
            <person name="Denef V.J."/>
            <person name="McMahon K.D."/>
            <person name="Konstantinidis K.T."/>
            <person name="Eloe-Fadrosh E.A."/>
            <person name="Kyrpides N.C."/>
            <person name="Woyke T."/>
        </authorList>
    </citation>
    <scope>NUCLEOTIDE SEQUENCE</scope>
    <source>
        <strain evidence="2">GVMAG-S-ERX556022-25</strain>
    </source>
</reference>
<accession>A0A6C0AXS5</accession>
<organism evidence="2">
    <name type="scientific">viral metagenome</name>
    <dbReference type="NCBI Taxonomy" id="1070528"/>
    <lineage>
        <taxon>unclassified sequences</taxon>
        <taxon>metagenomes</taxon>
        <taxon>organismal metagenomes</taxon>
    </lineage>
</organism>
<keyword evidence="1" id="KW-0812">Transmembrane</keyword>
<feature type="transmembrane region" description="Helical" evidence="1">
    <location>
        <begin position="164"/>
        <end position="183"/>
    </location>
</feature>
<sequence length="187" mass="22139">MTNIDYNIQLKNLNMEIEPLISQYKNLQNTYIQTLNNNNSNKSSNKSSKENIKLIIDKLDELNTLISDKFNQILSFIDNNKSKNIPNKSRKDIINDVTKLLKEKEEINKLFDKNTSLQNIKKDKALNLKSNYKKYVLLIFIFIKLILIIIRSKYNFSITILEEIFSIIICLIIIYYIISKFIYKKFL</sequence>
<dbReference type="EMBL" id="MN738809">
    <property type="protein sequence ID" value="QHS84572.1"/>
    <property type="molecule type" value="Genomic_DNA"/>
</dbReference>